<dbReference type="EMBL" id="OX395130">
    <property type="protein sequence ID" value="CAI5774651.1"/>
    <property type="molecule type" value="Genomic_DNA"/>
</dbReference>
<accession>A0AA35KAB9</accession>
<evidence type="ECO:0000256" key="1">
    <source>
        <dbReference type="SAM" id="MobiDB-lite"/>
    </source>
</evidence>
<protein>
    <submittedName>
        <fullName evidence="2">Uncharacterized protein</fullName>
    </submittedName>
</protein>
<gene>
    <name evidence="2" type="ORF">PODLI_1B008878</name>
</gene>
<keyword evidence="3" id="KW-1185">Reference proteome</keyword>
<name>A0AA35KAB9_9SAUR</name>
<organism evidence="2 3">
    <name type="scientific">Podarcis lilfordi</name>
    <name type="common">Lilford's wall lizard</name>
    <dbReference type="NCBI Taxonomy" id="74358"/>
    <lineage>
        <taxon>Eukaryota</taxon>
        <taxon>Metazoa</taxon>
        <taxon>Chordata</taxon>
        <taxon>Craniata</taxon>
        <taxon>Vertebrata</taxon>
        <taxon>Euteleostomi</taxon>
        <taxon>Lepidosauria</taxon>
        <taxon>Squamata</taxon>
        <taxon>Bifurcata</taxon>
        <taxon>Unidentata</taxon>
        <taxon>Episquamata</taxon>
        <taxon>Laterata</taxon>
        <taxon>Lacertibaenia</taxon>
        <taxon>Lacertidae</taxon>
        <taxon>Podarcis</taxon>
    </lineage>
</organism>
<feature type="region of interest" description="Disordered" evidence="1">
    <location>
        <begin position="1"/>
        <end position="55"/>
    </location>
</feature>
<proteinExistence type="predicted"/>
<dbReference type="AlphaFoldDB" id="A0AA35KAB9"/>
<feature type="non-terminal residue" evidence="2">
    <location>
        <position position="55"/>
    </location>
</feature>
<evidence type="ECO:0000313" key="2">
    <source>
        <dbReference type="EMBL" id="CAI5774651.1"/>
    </source>
</evidence>
<sequence length="55" mass="5706">MLEREAVQGAGTPDGREQEAEQGTGVPDSQEQEAEQGSGTQEGPKPTTTLLPQPG</sequence>
<reference evidence="2" key="1">
    <citation type="submission" date="2022-12" db="EMBL/GenBank/DDBJ databases">
        <authorList>
            <person name="Alioto T."/>
            <person name="Alioto T."/>
            <person name="Gomez Garrido J."/>
        </authorList>
    </citation>
    <scope>NUCLEOTIDE SEQUENCE</scope>
</reference>
<feature type="non-terminal residue" evidence="2">
    <location>
        <position position="1"/>
    </location>
</feature>
<feature type="compositionally biased region" description="Polar residues" evidence="1">
    <location>
        <begin position="35"/>
        <end position="55"/>
    </location>
</feature>
<evidence type="ECO:0000313" key="3">
    <source>
        <dbReference type="Proteomes" id="UP001178461"/>
    </source>
</evidence>
<dbReference type="Proteomes" id="UP001178461">
    <property type="component" value="Chromosome 5"/>
</dbReference>